<dbReference type="InterPro" id="IPR032710">
    <property type="entry name" value="NTF2-like_dom_sf"/>
</dbReference>
<dbReference type="Proteomes" id="UP000037712">
    <property type="component" value="Unassembled WGS sequence"/>
</dbReference>
<reference evidence="3 4" key="1">
    <citation type="journal article" date="2015" name="Genome Announc.">
        <title>Draft Genome Sequence of Rhodococcus rhodochrous Strain KG-21, a Soil Isolate from Oil Fields of Krishna-Godavari Basin, India.</title>
        <authorList>
            <person name="Dawar C."/>
            <person name="Aggarwal R.K."/>
        </authorList>
    </citation>
    <scope>NUCLEOTIDE SEQUENCE [LARGE SCALE GENOMIC DNA]</scope>
    <source>
        <strain evidence="3 4">KG-21</strain>
    </source>
</reference>
<dbReference type="AlphaFoldDB" id="A0A0M8PF93"/>
<dbReference type="GO" id="GO:0019380">
    <property type="term" value="P:3-phenylpropionate catabolic process"/>
    <property type="evidence" value="ECO:0007669"/>
    <property type="project" value="TreeGrafter"/>
</dbReference>
<organism evidence="3 4">
    <name type="scientific">Rhodococcus rhodochrous KG-21</name>
    <dbReference type="NCBI Taxonomy" id="1441923"/>
    <lineage>
        <taxon>Bacteria</taxon>
        <taxon>Bacillati</taxon>
        <taxon>Actinomycetota</taxon>
        <taxon>Actinomycetes</taxon>
        <taxon>Mycobacteriales</taxon>
        <taxon>Nocardiaceae</taxon>
        <taxon>Rhodococcus</taxon>
    </lineage>
</organism>
<sequence>MSDMMALQFEIERFYAVEANLLDERKFEEWLDMLADDVRYRVPIAQNVAFTDLSSEYLEDDLAMHWIDEGKETITHRIKQIRTGVHWAEEPLSRTAHLVTNVLLEDNASHGDDEIRVKSHILSYRQRLADQEDLIVGRRHDSLRRTEAGWLIADRTIYINQTVYLGSSFSHFI</sequence>
<name>A0A0M8PF93_RHORH</name>
<dbReference type="Gene3D" id="3.10.450.50">
    <property type="match status" value="1"/>
</dbReference>
<gene>
    <name evidence="3" type="ORF">Z051_23970</name>
</gene>
<dbReference type="EMBL" id="AZYO01000096">
    <property type="protein sequence ID" value="KOS53725.1"/>
    <property type="molecule type" value="Genomic_DNA"/>
</dbReference>
<evidence type="ECO:0008006" key="5">
    <source>
        <dbReference type="Google" id="ProtNLM"/>
    </source>
</evidence>
<accession>A0A0M8PF93</accession>
<evidence type="ECO:0000256" key="1">
    <source>
        <dbReference type="ARBA" id="ARBA00009570"/>
    </source>
</evidence>
<protein>
    <recommendedName>
        <fullName evidence="5">3-phenylpropionate dioxygenase</fullName>
    </recommendedName>
</protein>
<proteinExistence type="inferred from homology"/>
<dbReference type="CDD" id="cd00667">
    <property type="entry name" value="ring_hydroxylating_dioxygenases_beta"/>
    <property type="match status" value="1"/>
</dbReference>
<evidence type="ECO:0000313" key="3">
    <source>
        <dbReference type="EMBL" id="KOS53725.1"/>
    </source>
</evidence>
<dbReference type="InterPro" id="IPR000391">
    <property type="entry name" value="Rng_hydr_dOase-bsu"/>
</dbReference>
<dbReference type="GO" id="GO:0016491">
    <property type="term" value="F:oxidoreductase activity"/>
    <property type="evidence" value="ECO:0007669"/>
    <property type="project" value="UniProtKB-KW"/>
</dbReference>
<comment type="similarity">
    <text evidence="1">Belongs to the bacterial ring-hydroxylating dioxygenase beta subunit family.</text>
</comment>
<dbReference type="PANTHER" id="PTHR41534">
    <property type="entry name" value="BLR3401 PROTEIN"/>
    <property type="match status" value="1"/>
</dbReference>
<comment type="caution">
    <text evidence="3">The sequence shown here is derived from an EMBL/GenBank/DDBJ whole genome shotgun (WGS) entry which is preliminary data.</text>
</comment>
<dbReference type="PATRIC" id="fig|1441923.3.peg.5211"/>
<dbReference type="PANTHER" id="PTHR41534:SF2">
    <property type="entry name" value="3-PHENYLPROPIONATE_CINNAMIC ACID DIOXYGENASE SUBUNIT BETA"/>
    <property type="match status" value="1"/>
</dbReference>
<evidence type="ECO:0000313" key="4">
    <source>
        <dbReference type="Proteomes" id="UP000037712"/>
    </source>
</evidence>
<evidence type="ECO:0000256" key="2">
    <source>
        <dbReference type="ARBA" id="ARBA00023002"/>
    </source>
</evidence>
<dbReference type="RefSeq" id="WP_081005350.1">
    <property type="nucleotide sequence ID" value="NZ_AZYO01000096.1"/>
</dbReference>
<dbReference type="Pfam" id="PF00866">
    <property type="entry name" value="Ring_hydroxyl_B"/>
    <property type="match status" value="1"/>
</dbReference>
<dbReference type="NCBIfam" id="NF007479">
    <property type="entry name" value="PRK10069.1"/>
    <property type="match status" value="1"/>
</dbReference>
<dbReference type="SUPFAM" id="SSF54427">
    <property type="entry name" value="NTF2-like"/>
    <property type="match status" value="1"/>
</dbReference>
<reference evidence="4" key="2">
    <citation type="submission" date="2015-01" db="EMBL/GenBank/DDBJ databases">
        <title>Draft genome sequence of potential hydrocarbon metabolising strain of Rhodococcus rhodochrous.</title>
        <authorList>
            <person name="Aggarwal R.K."/>
            <person name="Dawar C."/>
        </authorList>
    </citation>
    <scope>NUCLEOTIDE SEQUENCE [LARGE SCALE GENOMIC DNA]</scope>
    <source>
        <strain evidence="4">KG-21</strain>
    </source>
</reference>
<keyword evidence="2" id="KW-0560">Oxidoreductase</keyword>